<dbReference type="NCBIfam" id="NF040769">
    <property type="entry name" value="SelL_rel_redox"/>
    <property type="match status" value="1"/>
</dbReference>
<dbReference type="Pfam" id="PF13911">
    <property type="entry name" value="AhpC-TSA_2"/>
    <property type="match status" value="1"/>
</dbReference>
<sequence>MMKRVPQDVLVQDVNGLNLAGPTLADQLTGPVNLLVFLRHFGCVFCREIVADLRDIAASTPDYPPVLFFFQGTVEQGKTFFAGHWPEARAVSDTPLVFYKAFGIERGGWRELFGPEVWSCGLRAARKGHGIGFPVGDPFVMPGAFLVSPSGAILWGHDFKHAGDHPDWTSLPVATTLSAQA</sequence>
<protein>
    <recommendedName>
        <fullName evidence="3">AhpC/TSA family protein</fullName>
    </recommendedName>
</protein>
<dbReference type="Proteomes" id="UP000676506">
    <property type="component" value="Chromosome 2"/>
</dbReference>
<dbReference type="EMBL" id="CP072649">
    <property type="protein sequence ID" value="QUW04187.1"/>
    <property type="molecule type" value="Genomic_DNA"/>
</dbReference>
<organism evidence="1 2">
    <name type="scientific">Chloracidobacterium validum</name>
    <dbReference type="NCBI Taxonomy" id="2821543"/>
    <lineage>
        <taxon>Bacteria</taxon>
        <taxon>Pseudomonadati</taxon>
        <taxon>Acidobacteriota</taxon>
        <taxon>Terriglobia</taxon>
        <taxon>Terriglobales</taxon>
        <taxon>Acidobacteriaceae</taxon>
        <taxon>Chloracidobacterium</taxon>
    </lineage>
</organism>
<evidence type="ECO:0000313" key="1">
    <source>
        <dbReference type="EMBL" id="QUW04187.1"/>
    </source>
</evidence>
<dbReference type="InterPro" id="IPR036249">
    <property type="entry name" value="Thioredoxin-like_sf"/>
</dbReference>
<accession>A0ABX8BCN6</accession>
<dbReference type="Gene3D" id="3.40.30.10">
    <property type="entry name" value="Glutaredoxin"/>
    <property type="match status" value="1"/>
</dbReference>
<evidence type="ECO:0000313" key="2">
    <source>
        <dbReference type="Proteomes" id="UP000676506"/>
    </source>
</evidence>
<gene>
    <name evidence="1" type="ORF">J8C06_14185</name>
</gene>
<evidence type="ECO:0008006" key="3">
    <source>
        <dbReference type="Google" id="ProtNLM"/>
    </source>
</evidence>
<dbReference type="SUPFAM" id="SSF52833">
    <property type="entry name" value="Thioredoxin-like"/>
    <property type="match status" value="1"/>
</dbReference>
<reference evidence="1 2" key="1">
    <citation type="submission" date="2021-03" db="EMBL/GenBank/DDBJ databases">
        <title>Genomic and phenotypic characterization of Chloracidobacterium isolates provides evidence for multiple species.</title>
        <authorList>
            <person name="Saini M.K."/>
            <person name="Costas A.M.G."/>
            <person name="Tank M."/>
            <person name="Bryant D.A."/>
        </authorList>
    </citation>
    <scope>NUCLEOTIDE SEQUENCE [LARGE SCALE GENOMIC DNA]</scope>
    <source>
        <strain evidence="1 2">BV2-C</strain>
    </source>
</reference>
<dbReference type="InterPro" id="IPR032801">
    <property type="entry name" value="PXL2A/B/C"/>
</dbReference>
<proteinExistence type="predicted"/>
<keyword evidence="2" id="KW-1185">Reference proteome</keyword>
<dbReference type="RefSeq" id="WP_211430076.1">
    <property type="nucleotide sequence ID" value="NZ_CP072649.1"/>
</dbReference>
<name>A0ABX8BCN6_9BACT</name>